<evidence type="ECO:0000259" key="6">
    <source>
        <dbReference type="Pfam" id="PF04542"/>
    </source>
</evidence>
<dbReference type="InterPro" id="IPR039425">
    <property type="entry name" value="RNA_pol_sigma-70-like"/>
</dbReference>
<dbReference type="NCBIfam" id="TIGR02937">
    <property type="entry name" value="sigma70-ECF"/>
    <property type="match status" value="1"/>
</dbReference>
<dbReference type="EMBL" id="CP074694">
    <property type="protein sequence ID" value="QVL34917.1"/>
    <property type="molecule type" value="Genomic_DNA"/>
</dbReference>
<evidence type="ECO:0000256" key="4">
    <source>
        <dbReference type="ARBA" id="ARBA00023125"/>
    </source>
</evidence>
<dbReference type="Proteomes" id="UP000676194">
    <property type="component" value="Chromosome"/>
</dbReference>
<dbReference type="PANTHER" id="PTHR43133:SF8">
    <property type="entry name" value="RNA POLYMERASE SIGMA FACTOR HI_1459-RELATED"/>
    <property type="match status" value="1"/>
</dbReference>
<dbReference type="KEGG" id="tsph:KIH39_13905"/>
<dbReference type="InterPro" id="IPR014284">
    <property type="entry name" value="RNA_pol_sigma-70_dom"/>
</dbReference>
<dbReference type="InterPro" id="IPR036388">
    <property type="entry name" value="WH-like_DNA-bd_sf"/>
</dbReference>
<dbReference type="InterPro" id="IPR013249">
    <property type="entry name" value="RNA_pol_sigma70_r4_t2"/>
</dbReference>
<sequence length="176" mass="20418">MSWLTPTVNINALVDAHYDSLYRFAYRLCGSAADAEDITQDTFCKAQQNLSQLVDVAKVRTWLFRILRNEYLQRVRSQARKNVQTLDNLGEIPSAELKQNLEFTSEELQKALDELPEIYRTPVVLYFFEEFSYREISEQLEVPIGTVMSRLSRAKCFLKNRLEGDDTQKVMPPKAD</sequence>
<dbReference type="Pfam" id="PF08281">
    <property type="entry name" value="Sigma70_r4_2"/>
    <property type="match status" value="1"/>
</dbReference>
<accession>A0A8E6BAJ2</accession>
<protein>
    <submittedName>
        <fullName evidence="8">RNA polymerase sigma factor</fullName>
    </submittedName>
</protein>
<dbReference type="GO" id="GO:0006352">
    <property type="term" value="P:DNA-templated transcription initiation"/>
    <property type="evidence" value="ECO:0007669"/>
    <property type="project" value="InterPro"/>
</dbReference>
<feature type="domain" description="RNA polymerase sigma factor 70 region 4 type 2" evidence="7">
    <location>
        <begin position="106"/>
        <end position="155"/>
    </location>
</feature>
<proteinExistence type="inferred from homology"/>
<dbReference type="GO" id="GO:0016987">
    <property type="term" value="F:sigma factor activity"/>
    <property type="evidence" value="ECO:0007669"/>
    <property type="project" value="UniProtKB-KW"/>
</dbReference>
<dbReference type="PANTHER" id="PTHR43133">
    <property type="entry name" value="RNA POLYMERASE ECF-TYPE SIGMA FACTO"/>
    <property type="match status" value="1"/>
</dbReference>
<feature type="domain" description="RNA polymerase sigma-70 region 2" evidence="6">
    <location>
        <begin position="13"/>
        <end position="80"/>
    </location>
</feature>
<evidence type="ECO:0000256" key="5">
    <source>
        <dbReference type="ARBA" id="ARBA00023163"/>
    </source>
</evidence>
<reference evidence="8" key="1">
    <citation type="submission" date="2021-05" db="EMBL/GenBank/DDBJ databases">
        <title>Complete genome sequence of the cellulolytic planctomycete Telmatocola sphagniphila SP2T and characterization of the first cellulase from planctomycetes.</title>
        <authorList>
            <person name="Rakitin A.L."/>
            <person name="Beletsky A.V."/>
            <person name="Naumoff D.G."/>
            <person name="Kulichevskaya I.S."/>
            <person name="Mardanov A.V."/>
            <person name="Ravin N.V."/>
            <person name="Dedysh S.N."/>
        </authorList>
    </citation>
    <scope>NUCLEOTIDE SEQUENCE</scope>
    <source>
        <strain evidence="8">SP2T</strain>
    </source>
</reference>
<name>A0A8E6BAJ2_9BACT</name>
<keyword evidence="4" id="KW-0238">DNA-binding</keyword>
<dbReference type="InterPro" id="IPR013325">
    <property type="entry name" value="RNA_pol_sigma_r2"/>
</dbReference>
<evidence type="ECO:0000313" key="9">
    <source>
        <dbReference type="Proteomes" id="UP000676194"/>
    </source>
</evidence>
<dbReference type="SUPFAM" id="SSF88946">
    <property type="entry name" value="Sigma2 domain of RNA polymerase sigma factors"/>
    <property type="match status" value="1"/>
</dbReference>
<organism evidence="8 9">
    <name type="scientific">Telmatocola sphagniphila</name>
    <dbReference type="NCBI Taxonomy" id="1123043"/>
    <lineage>
        <taxon>Bacteria</taxon>
        <taxon>Pseudomonadati</taxon>
        <taxon>Planctomycetota</taxon>
        <taxon>Planctomycetia</taxon>
        <taxon>Gemmatales</taxon>
        <taxon>Gemmataceae</taxon>
    </lineage>
</organism>
<dbReference type="Gene3D" id="1.10.1740.10">
    <property type="match status" value="1"/>
</dbReference>
<evidence type="ECO:0000259" key="7">
    <source>
        <dbReference type="Pfam" id="PF08281"/>
    </source>
</evidence>
<dbReference type="Pfam" id="PF04542">
    <property type="entry name" value="Sigma70_r2"/>
    <property type="match status" value="1"/>
</dbReference>
<keyword evidence="3" id="KW-0731">Sigma factor</keyword>
<keyword evidence="5" id="KW-0804">Transcription</keyword>
<dbReference type="CDD" id="cd06171">
    <property type="entry name" value="Sigma70_r4"/>
    <property type="match status" value="1"/>
</dbReference>
<evidence type="ECO:0000313" key="8">
    <source>
        <dbReference type="EMBL" id="QVL34917.1"/>
    </source>
</evidence>
<dbReference type="SUPFAM" id="SSF88659">
    <property type="entry name" value="Sigma3 and sigma4 domains of RNA polymerase sigma factors"/>
    <property type="match status" value="1"/>
</dbReference>
<gene>
    <name evidence="8" type="ORF">KIH39_13905</name>
</gene>
<dbReference type="GO" id="GO:0003677">
    <property type="term" value="F:DNA binding"/>
    <property type="evidence" value="ECO:0007669"/>
    <property type="project" value="UniProtKB-KW"/>
</dbReference>
<comment type="similarity">
    <text evidence="1">Belongs to the sigma-70 factor family. ECF subfamily.</text>
</comment>
<dbReference type="InterPro" id="IPR013324">
    <property type="entry name" value="RNA_pol_sigma_r3/r4-like"/>
</dbReference>
<evidence type="ECO:0000256" key="2">
    <source>
        <dbReference type="ARBA" id="ARBA00023015"/>
    </source>
</evidence>
<dbReference type="AlphaFoldDB" id="A0A8E6BAJ2"/>
<keyword evidence="9" id="KW-1185">Reference proteome</keyword>
<dbReference type="InterPro" id="IPR007627">
    <property type="entry name" value="RNA_pol_sigma70_r2"/>
</dbReference>
<evidence type="ECO:0000256" key="3">
    <source>
        <dbReference type="ARBA" id="ARBA00023082"/>
    </source>
</evidence>
<dbReference type="Gene3D" id="1.10.10.10">
    <property type="entry name" value="Winged helix-like DNA-binding domain superfamily/Winged helix DNA-binding domain"/>
    <property type="match status" value="1"/>
</dbReference>
<keyword evidence="2" id="KW-0805">Transcription regulation</keyword>
<evidence type="ECO:0000256" key="1">
    <source>
        <dbReference type="ARBA" id="ARBA00010641"/>
    </source>
</evidence>